<evidence type="ECO:0000256" key="5">
    <source>
        <dbReference type="SAM" id="Phobius"/>
    </source>
</evidence>
<dbReference type="GO" id="GO:0005524">
    <property type="term" value="F:ATP binding"/>
    <property type="evidence" value="ECO:0007669"/>
    <property type="project" value="UniProtKB-KW"/>
</dbReference>
<dbReference type="GO" id="GO:0006298">
    <property type="term" value="P:mismatch repair"/>
    <property type="evidence" value="ECO:0007669"/>
    <property type="project" value="InterPro"/>
</dbReference>
<accession>A0A250KR82</accession>
<dbReference type="SMART" id="SM00534">
    <property type="entry name" value="MUTSac"/>
    <property type="match status" value="1"/>
</dbReference>
<evidence type="ECO:0000259" key="6">
    <source>
        <dbReference type="SMART" id="SM00534"/>
    </source>
</evidence>
<dbReference type="InterPro" id="IPR045076">
    <property type="entry name" value="MutS"/>
</dbReference>
<dbReference type="InterPro" id="IPR000432">
    <property type="entry name" value="DNA_mismatch_repair_MutS_C"/>
</dbReference>
<reference evidence="7 8" key="1">
    <citation type="submission" date="2016-12" db="EMBL/GenBank/DDBJ databases">
        <title>Genome sequencing of Methylocaldum marinum.</title>
        <authorList>
            <person name="Takeuchi M."/>
            <person name="Kamagata Y."/>
            <person name="Hiraoka S."/>
            <person name="Oshima K."/>
            <person name="Hattori M."/>
            <person name="Iwasaki W."/>
        </authorList>
    </citation>
    <scope>NUCLEOTIDE SEQUENCE [LARGE SCALE GENOMIC DNA]</scope>
    <source>
        <strain evidence="7 8">S8</strain>
    </source>
</reference>
<sequence>MNSPYKTLLQSDSKEPPVVRSTVPGATGKGVIDASTFQAIEVNKLFDSVNHAATIAGQATLYRSLVEPLAGADLIRAKQDAVREIESDKPLRESLDALIRQAKSLEEDFYALLFGTFMGLVSSPAHKLEIEGYGYETYKKGTRFMLDMVAAANRLPKPNSEYLGLLIDDLRRFADSRAYALMKGPVYRTEKDVKTKAEKPWYVPAIKFRPSLFKPVGLTLAVLLLILALEFVPLLLDMAMSIAPVFWLFLLPISLVYIPIVGGFDRDGCIYPLRDIFKKSEEVQNTLDSLGKLDELLSFVRLKESFHHPMVLPRIVEAERHSLVFKGVRNPVLSKDNPDYVPNDISLKNTRLTFVTGPNSGGKTAFCKTLAQSQLLAQIGCSVPAQEAELTVADRIFYQVPEISHLADGEGRFGTELKRTKDIFLATTPKSLVIMDELSEGTTHEEKIEISMNILDGFYQKGSNTLLITHNHELVDAFQKKGIGLARQVEFKNEQPTYRVVEGISRVSHADRVARKIGFSKEDIARYLSGGR</sequence>
<dbReference type="PANTHER" id="PTHR11361:SF34">
    <property type="entry name" value="DNA MISMATCH REPAIR PROTEIN MSH1, MITOCHONDRIAL"/>
    <property type="match status" value="1"/>
</dbReference>
<evidence type="ECO:0000256" key="2">
    <source>
        <dbReference type="ARBA" id="ARBA00022840"/>
    </source>
</evidence>
<dbReference type="RefSeq" id="WP_119629625.1">
    <property type="nucleotide sequence ID" value="NZ_AP017928.1"/>
</dbReference>
<keyword evidence="1" id="KW-0547">Nucleotide-binding</keyword>
<feature type="region of interest" description="Disordered" evidence="4">
    <location>
        <begin position="1"/>
        <end position="20"/>
    </location>
</feature>
<dbReference type="InterPro" id="IPR027417">
    <property type="entry name" value="P-loop_NTPase"/>
</dbReference>
<dbReference type="OrthoDB" id="9808166at2"/>
<evidence type="ECO:0000256" key="1">
    <source>
        <dbReference type="ARBA" id="ARBA00022741"/>
    </source>
</evidence>
<dbReference type="Gene3D" id="3.40.50.300">
    <property type="entry name" value="P-loop containing nucleotide triphosphate hydrolases"/>
    <property type="match status" value="1"/>
</dbReference>
<dbReference type="SUPFAM" id="SSF52540">
    <property type="entry name" value="P-loop containing nucleoside triphosphate hydrolases"/>
    <property type="match status" value="1"/>
</dbReference>
<evidence type="ECO:0000256" key="4">
    <source>
        <dbReference type="SAM" id="MobiDB-lite"/>
    </source>
</evidence>
<dbReference type="Pfam" id="PF00488">
    <property type="entry name" value="MutS_V"/>
    <property type="match status" value="1"/>
</dbReference>
<feature type="transmembrane region" description="Helical" evidence="5">
    <location>
        <begin position="216"/>
        <end position="236"/>
    </location>
</feature>
<organism evidence="7 8">
    <name type="scientific">Methylocaldum marinum</name>
    <dbReference type="NCBI Taxonomy" id="1432792"/>
    <lineage>
        <taxon>Bacteria</taxon>
        <taxon>Pseudomonadati</taxon>
        <taxon>Pseudomonadota</taxon>
        <taxon>Gammaproteobacteria</taxon>
        <taxon>Methylococcales</taxon>
        <taxon>Methylococcaceae</taxon>
        <taxon>Methylocaldum</taxon>
    </lineage>
</organism>
<dbReference type="GO" id="GO:0030983">
    <property type="term" value="F:mismatched DNA binding"/>
    <property type="evidence" value="ECO:0007669"/>
    <property type="project" value="InterPro"/>
</dbReference>
<dbReference type="InterPro" id="IPR036187">
    <property type="entry name" value="DNA_mismatch_repair_MutS_sf"/>
</dbReference>
<dbReference type="GO" id="GO:0140664">
    <property type="term" value="F:ATP-dependent DNA damage sensor activity"/>
    <property type="evidence" value="ECO:0007669"/>
    <property type="project" value="InterPro"/>
</dbReference>
<evidence type="ECO:0000313" key="7">
    <source>
        <dbReference type="EMBL" id="BBA34160.1"/>
    </source>
</evidence>
<dbReference type="SUPFAM" id="SSF48334">
    <property type="entry name" value="DNA repair protein MutS, domain III"/>
    <property type="match status" value="1"/>
</dbReference>
<evidence type="ECO:0000256" key="3">
    <source>
        <dbReference type="ARBA" id="ARBA00023125"/>
    </source>
</evidence>
<feature type="compositionally biased region" description="Polar residues" evidence="4">
    <location>
        <begin position="1"/>
        <end position="11"/>
    </location>
</feature>
<dbReference type="EMBL" id="AP017928">
    <property type="protein sequence ID" value="BBA34160.1"/>
    <property type="molecule type" value="Genomic_DNA"/>
</dbReference>
<keyword evidence="2" id="KW-0067">ATP-binding</keyword>
<evidence type="ECO:0000313" key="8">
    <source>
        <dbReference type="Proteomes" id="UP000266313"/>
    </source>
</evidence>
<dbReference type="AlphaFoldDB" id="A0A250KR82"/>
<keyword evidence="5" id="KW-1133">Transmembrane helix</keyword>
<feature type="domain" description="DNA mismatch repair proteins mutS family" evidence="6">
    <location>
        <begin position="350"/>
        <end position="530"/>
    </location>
</feature>
<keyword evidence="5" id="KW-0472">Membrane</keyword>
<dbReference type="KEGG" id="mmai:sS8_2208"/>
<proteinExistence type="predicted"/>
<dbReference type="Proteomes" id="UP000266313">
    <property type="component" value="Chromosome"/>
</dbReference>
<feature type="transmembrane region" description="Helical" evidence="5">
    <location>
        <begin position="242"/>
        <end position="264"/>
    </location>
</feature>
<gene>
    <name evidence="7" type="ORF">sS8_2208</name>
</gene>
<dbReference type="PANTHER" id="PTHR11361">
    <property type="entry name" value="DNA MISMATCH REPAIR PROTEIN MUTS FAMILY MEMBER"/>
    <property type="match status" value="1"/>
</dbReference>
<keyword evidence="8" id="KW-1185">Reference proteome</keyword>
<protein>
    <submittedName>
        <fullName evidence="7">MutS family DNA mismatch repair protein</fullName>
    </submittedName>
</protein>
<name>A0A250KR82_9GAMM</name>
<keyword evidence="3" id="KW-0238">DNA-binding</keyword>
<dbReference type="CDD" id="cd03243">
    <property type="entry name" value="ABC_MutS_homologs"/>
    <property type="match status" value="1"/>
</dbReference>
<dbReference type="Gene3D" id="1.10.1420.10">
    <property type="match status" value="1"/>
</dbReference>
<keyword evidence="5" id="KW-0812">Transmembrane</keyword>